<keyword evidence="6 7" id="KW-0472">Membrane</keyword>
<comment type="similarity">
    <text evidence="2">Belongs to the UPF0702 family.</text>
</comment>
<evidence type="ECO:0000313" key="9">
    <source>
        <dbReference type="EMBL" id="AXI30553.1"/>
    </source>
</evidence>
<dbReference type="InterPro" id="IPR007353">
    <property type="entry name" value="DUF421"/>
</dbReference>
<comment type="subcellular location">
    <subcellularLocation>
        <location evidence="1">Cell membrane</location>
        <topology evidence="1">Multi-pass membrane protein</topology>
    </subcellularLocation>
</comment>
<gene>
    <name evidence="9" type="ORF">CIB87_16540</name>
</gene>
<protein>
    <submittedName>
        <fullName evidence="9">DUF421 domain-containing protein</fullName>
    </submittedName>
</protein>
<proteinExistence type="inferred from homology"/>
<dbReference type="PANTHER" id="PTHR34582">
    <property type="entry name" value="UPF0702 TRANSMEMBRANE PROTEIN YCAP"/>
    <property type="match status" value="1"/>
</dbReference>
<organism evidence="9 10">
    <name type="scientific">Priestia megaterium</name>
    <name type="common">Bacillus megaterium</name>
    <dbReference type="NCBI Taxonomy" id="1404"/>
    <lineage>
        <taxon>Bacteria</taxon>
        <taxon>Bacillati</taxon>
        <taxon>Bacillota</taxon>
        <taxon>Bacilli</taxon>
        <taxon>Bacillales</taxon>
        <taxon>Bacillaceae</taxon>
        <taxon>Priestia</taxon>
    </lineage>
</organism>
<feature type="domain" description="YetF C-terminal" evidence="8">
    <location>
        <begin position="86"/>
        <end position="217"/>
    </location>
</feature>
<evidence type="ECO:0000256" key="5">
    <source>
        <dbReference type="ARBA" id="ARBA00022989"/>
    </source>
</evidence>
<reference evidence="9 10" key="1">
    <citation type="submission" date="2017-07" db="EMBL/GenBank/DDBJ databases">
        <title>Isolation and development of strain Bacillus megaterium SR7 for enhanced growth and metabolite production under supercritical carbon dioxide.</title>
        <authorList>
            <person name="Freedman A.J.E."/>
            <person name="Peet K.C."/>
            <person name="Boock J.T."/>
            <person name="Penn K."/>
            <person name="Prather K.L.J."/>
            <person name="Thompson J.R."/>
        </authorList>
    </citation>
    <scope>NUCLEOTIDE SEQUENCE [LARGE SCALE GENOMIC DNA]</scope>
    <source>
        <strain evidence="9 10">SR7</strain>
    </source>
</reference>
<evidence type="ECO:0000256" key="3">
    <source>
        <dbReference type="ARBA" id="ARBA00022475"/>
    </source>
</evidence>
<dbReference type="AlphaFoldDB" id="A0AA86LZD0"/>
<dbReference type="Pfam" id="PF04239">
    <property type="entry name" value="DUF421"/>
    <property type="match status" value="1"/>
</dbReference>
<dbReference type="PANTHER" id="PTHR34582:SF6">
    <property type="entry name" value="UPF0702 TRANSMEMBRANE PROTEIN YCAP"/>
    <property type="match status" value="1"/>
</dbReference>
<keyword evidence="4 7" id="KW-0812">Transmembrane</keyword>
<dbReference type="Proteomes" id="UP000253834">
    <property type="component" value="Chromosome"/>
</dbReference>
<keyword evidence="3" id="KW-1003">Cell membrane</keyword>
<accession>A0AA86LZD0</accession>
<feature type="transmembrane region" description="Helical" evidence="7">
    <location>
        <begin position="6"/>
        <end position="26"/>
    </location>
</feature>
<evidence type="ECO:0000313" key="10">
    <source>
        <dbReference type="Proteomes" id="UP000253834"/>
    </source>
</evidence>
<evidence type="ECO:0000256" key="6">
    <source>
        <dbReference type="ARBA" id="ARBA00023136"/>
    </source>
</evidence>
<evidence type="ECO:0000259" key="8">
    <source>
        <dbReference type="Pfam" id="PF04239"/>
    </source>
</evidence>
<dbReference type="EMBL" id="CP022674">
    <property type="protein sequence ID" value="AXI30553.1"/>
    <property type="molecule type" value="Genomic_DNA"/>
</dbReference>
<dbReference type="Gene3D" id="3.30.240.20">
    <property type="entry name" value="bsu07140 like domains"/>
    <property type="match status" value="2"/>
</dbReference>
<evidence type="ECO:0000256" key="4">
    <source>
        <dbReference type="ARBA" id="ARBA00022692"/>
    </source>
</evidence>
<evidence type="ECO:0000256" key="2">
    <source>
        <dbReference type="ARBA" id="ARBA00006448"/>
    </source>
</evidence>
<evidence type="ECO:0000256" key="7">
    <source>
        <dbReference type="SAM" id="Phobius"/>
    </source>
</evidence>
<keyword evidence="5 7" id="KW-1133">Transmembrane helix</keyword>
<dbReference type="InterPro" id="IPR023090">
    <property type="entry name" value="UPF0702_alpha/beta_dom_sf"/>
</dbReference>
<name>A0AA86LZD0_PRIMG</name>
<dbReference type="GO" id="GO:0005886">
    <property type="term" value="C:plasma membrane"/>
    <property type="evidence" value="ECO:0007669"/>
    <property type="project" value="UniProtKB-SubCell"/>
</dbReference>
<feature type="transmembrane region" description="Helical" evidence="7">
    <location>
        <begin position="38"/>
        <end position="56"/>
    </location>
</feature>
<dbReference type="RefSeq" id="WP_114896264.1">
    <property type="nucleotide sequence ID" value="NZ_CP022674.1"/>
</dbReference>
<evidence type="ECO:0000256" key="1">
    <source>
        <dbReference type="ARBA" id="ARBA00004651"/>
    </source>
</evidence>
<sequence>MDLVKELVIVLGRIVTIIPLLLIITLVMGRRSIGELPVFDFLVILILGAVVGADIADPNIEHLHTAVAIILIGGLQMLIAKWAITHRKFGRLITFEPTIVIKDGQLLRDNMKRIRYSLDNILQMLRENDIFDASDVQLGIIESNGKLTVYKSPNKGNVTVEDLGIKKTNEGISYPVIIEGEIYSTVLKDLNLNSTWLKNELSKQGISNIEQVFYASVSKDRKLHISLYKQSSSVKPEILH</sequence>
<feature type="transmembrane region" description="Helical" evidence="7">
    <location>
        <begin position="62"/>
        <end position="84"/>
    </location>
</feature>